<keyword evidence="4" id="KW-1185">Reference proteome</keyword>
<sequence length="386" mass="43132">MKIAMIAWEYPPQFSGGLGVHCHAIVHELVKQGVNIDFYLPSYGQTDFDIPAGMVLHRVDMDRLLPAYLNSDHVIWETVNQFKNRLKEVFQPEGVDLIHAHDWMGVYAAFGMNDRYRVPLVWTVHSTESDRAAGSSPHPGIMAIEQEAMHATDHTIAVSARTKASLIDNYSALPDAITVIYNGIDTSAYEHLKARDYTRTDGHVLFLGRVTGQKGPGDFLKAARMILAKRNVRFMIAGEGDLLASLRRKARMWKIDEHVTFTGAVTGEQLIECYKHARVYVLPSISEPFGITVLEAMASGIPTITTTTSGVSEIVKHVYLIEPGNPGQLAQGILTLLDNRSLQRTLAVKGAEEVKHFSWKSVAVQTFVLYTEIITQFNQMRRINDE</sequence>
<feature type="domain" description="Glycosyltransferase subfamily 4-like N-terminal" evidence="2">
    <location>
        <begin position="16"/>
        <end position="187"/>
    </location>
</feature>
<proteinExistence type="predicted"/>
<dbReference type="SUPFAM" id="SSF53756">
    <property type="entry name" value="UDP-Glycosyltransferase/glycogen phosphorylase"/>
    <property type="match status" value="1"/>
</dbReference>
<dbReference type="RefSeq" id="WP_167068018.1">
    <property type="nucleotide sequence ID" value="NZ_JAAOZR010000094.1"/>
</dbReference>
<feature type="domain" description="Glycosyl transferase family 1" evidence="1">
    <location>
        <begin position="203"/>
        <end position="347"/>
    </location>
</feature>
<name>A0ABS4IA56_9BACL</name>
<gene>
    <name evidence="3" type="ORF">J2Z65_006215</name>
</gene>
<dbReference type="Gene3D" id="3.40.50.2000">
    <property type="entry name" value="Glycogen Phosphorylase B"/>
    <property type="match status" value="2"/>
</dbReference>
<evidence type="ECO:0000259" key="1">
    <source>
        <dbReference type="Pfam" id="PF00534"/>
    </source>
</evidence>
<evidence type="ECO:0000259" key="2">
    <source>
        <dbReference type="Pfam" id="PF13439"/>
    </source>
</evidence>
<dbReference type="InterPro" id="IPR028098">
    <property type="entry name" value="Glyco_trans_4-like_N"/>
</dbReference>
<organism evidence="3 4">
    <name type="scientific">Paenibacillus aceris</name>
    <dbReference type="NCBI Taxonomy" id="869555"/>
    <lineage>
        <taxon>Bacteria</taxon>
        <taxon>Bacillati</taxon>
        <taxon>Bacillota</taxon>
        <taxon>Bacilli</taxon>
        <taxon>Bacillales</taxon>
        <taxon>Paenibacillaceae</taxon>
        <taxon>Paenibacillus</taxon>
    </lineage>
</organism>
<dbReference type="Proteomes" id="UP001519344">
    <property type="component" value="Unassembled WGS sequence"/>
</dbReference>
<evidence type="ECO:0000313" key="3">
    <source>
        <dbReference type="EMBL" id="MBP1966954.1"/>
    </source>
</evidence>
<dbReference type="InterPro" id="IPR001296">
    <property type="entry name" value="Glyco_trans_1"/>
</dbReference>
<reference evidence="3 4" key="1">
    <citation type="submission" date="2021-03" db="EMBL/GenBank/DDBJ databases">
        <title>Genomic Encyclopedia of Type Strains, Phase IV (KMG-IV): sequencing the most valuable type-strain genomes for metagenomic binning, comparative biology and taxonomic classification.</title>
        <authorList>
            <person name="Goeker M."/>
        </authorList>
    </citation>
    <scope>NUCLEOTIDE SEQUENCE [LARGE SCALE GENOMIC DNA]</scope>
    <source>
        <strain evidence="3 4">DSM 24950</strain>
    </source>
</reference>
<dbReference type="EMBL" id="JAGGKV010000027">
    <property type="protein sequence ID" value="MBP1966954.1"/>
    <property type="molecule type" value="Genomic_DNA"/>
</dbReference>
<dbReference type="PANTHER" id="PTHR45947:SF3">
    <property type="entry name" value="SULFOQUINOVOSYL TRANSFERASE SQD2"/>
    <property type="match status" value="1"/>
</dbReference>
<dbReference type="Pfam" id="PF13439">
    <property type="entry name" value="Glyco_transf_4"/>
    <property type="match status" value="1"/>
</dbReference>
<evidence type="ECO:0000313" key="4">
    <source>
        <dbReference type="Proteomes" id="UP001519344"/>
    </source>
</evidence>
<dbReference type="PANTHER" id="PTHR45947">
    <property type="entry name" value="SULFOQUINOVOSYL TRANSFERASE SQD2"/>
    <property type="match status" value="1"/>
</dbReference>
<accession>A0ABS4IA56</accession>
<dbReference type="Pfam" id="PF00534">
    <property type="entry name" value="Glycos_transf_1"/>
    <property type="match status" value="1"/>
</dbReference>
<protein>
    <submittedName>
        <fullName evidence="3">Glycosyltransferase involved in cell wall biosynthesis</fullName>
    </submittedName>
</protein>
<dbReference type="CDD" id="cd03801">
    <property type="entry name" value="GT4_PimA-like"/>
    <property type="match status" value="1"/>
</dbReference>
<comment type="caution">
    <text evidence="3">The sequence shown here is derived from an EMBL/GenBank/DDBJ whole genome shotgun (WGS) entry which is preliminary data.</text>
</comment>
<dbReference type="InterPro" id="IPR050194">
    <property type="entry name" value="Glycosyltransferase_grp1"/>
</dbReference>